<keyword evidence="5" id="KW-0326">Glycosidase</keyword>
<dbReference type="SUPFAM" id="SSF51735">
    <property type="entry name" value="NAD(P)-binding Rossmann-fold domains"/>
    <property type="match status" value="1"/>
</dbReference>
<accession>A0A0S2DNF5</accession>
<dbReference type="Gene3D" id="3.40.50.720">
    <property type="entry name" value="NAD(P)-binding Rossmann-like Domain"/>
    <property type="match status" value="1"/>
</dbReference>
<dbReference type="PANTHER" id="PTHR43818">
    <property type="entry name" value="BCDNA.GH03377"/>
    <property type="match status" value="1"/>
</dbReference>
<name>A0A0S2DNF5_LYSEN</name>
<gene>
    <name evidence="6" type="ORF">GLE_4614</name>
</gene>
<keyword evidence="4" id="KW-0520">NAD</keyword>
<dbReference type="PANTHER" id="PTHR43818:SF1">
    <property type="entry name" value="GLYCOSYL HYDROLASE FAMILY 109 PROTEIN"/>
    <property type="match status" value="1"/>
</dbReference>
<dbReference type="OrthoDB" id="9792935at2"/>
<dbReference type="InterPro" id="IPR050463">
    <property type="entry name" value="Gfo/Idh/MocA_oxidrdct_glycsds"/>
</dbReference>
<dbReference type="InterPro" id="IPR036291">
    <property type="entry name" value="NAD(P)-bd_dom_sf"/>
</dbReference>
<organism evidence="6 7">
    <name type="scientific">Lysobacter enzymogenes</name>
    <dbReference type="NCBI Taxonomy" id="69"/>
    <lineage>
        <taxon>Bacteria</taxon>
        <taxon>Pseudomonadati</taxon>
        <taxon>Pseudomonadota</taxon>
        <taxon>Gammaproteobacteria</taxon>
        <taxon>Lysobacterales</taxon>
        <taxon>Lysobacteraceae</taxon>
        <taxon>Lysobacter</taxon>
    </lineage>
</organism>
<dbReference type="InterPro" id="IPR000683">
    <property type="entry name" value="Gfo/Idh/MocA-like_OxRdtase_N"/>
</dbReference>
<dbReference type="AlphaFoldDB" id="A0A0S2DNF5"/>
<dbReference type="PATRIC" id="fig|69.6.peg.4549"/>
<sequence length="454" mass="49803">MNRRDFIASSATAGTLLAANAFAPALARKRSTLRLGMIGTGMRGQVLLKELVRRDDVEVVALCDIEPIMLGRALAMIDKAGKPKPATYGDGGDGGDVEAYRKMLAKGGLDGVIVATPWEYHAPMAIAAMQAGIAVGCEVVAGITLDDHWQVLRTQLKTGTPYMLLENVCYRRDVLAVLNMVRQGLFGELVHLQGGYQHDLRAVKFNNGNPDQPYGSGVEFGPKGWSEARWRTEHSVKRDGDLYPSHGIGPCAMAANIHRGNRFTYLSAMSSKPRGLHDYIVKKAGADHPNAKVKFKLGDLVTTQIACANGETIVLQHDTSLPRPYSLGFRVQGTDGLWMDVNDSIHIEGKSKPHEWDKAEVWLDKYDHPLWKRHGATAAGAGHGGMDWFVINAFVEALKAGAPMPIDIFDAVAWSAITPLSEQSIAEHRTLEFPDFTDGKWKDRKPIFGFDELY</sequence>
<dbReference type="Pfam" id="PF01408">
    <property type="entry name" value="GFO_IDH_MocA"/>
    <property type="match status" value="1"/>
</dbReference>
<dbReference type="STRING" id="69.GLE_4614"/>
<dbReference type="InterPro" id="IPR049303">
    <property type="entry name" value="Glyco_hydro_109_C"/>
</dbReference>
<reference evidence="6 7" key="1">
    <citation type="submission" date="2015-11" db="EMBL/GenBank/DDBJ databases">
        <title>Genome sequences of Lysobacter enzymogenes strain C3 and Lysobacter antibioticus ATCC 29479.</title>
        <authorList>
            <person name="Kobayashi D.Y."/>
        </authorList>
    </citation>
    <scope>NUCLEOTIDE SEQUENCE [LARGE SCALE GENOMIC DNA]</scope>
    <source>
        <strain evidence="6 7">C3</strain>
    </source>
</reference>
<evidence type="ECO:0000256" key="3">
    <source>
        <dbReference type="ARBA" id="ARBA00022801"/>
    </source>
</evidence>
<comment type="similarity">
    <text evidence="2">Belongs to the Gfo/Idh/MocA family. Glycosyl hydrolase 109 subfamily.</text>
</comment>
<keyword evidence="3" id="KW-0378">Hydrolase</keyword>
<dbReference type="PROSITE" id="PS51318">
    <property type="entry name" value="TAT"/>
    <property type="match status" value="1"/>
</dbReference>
<proteinExistence type="inferred from homology"/>
<evidence type="ECO:0000313" key="7">
    <source>
        <dbReference type="Proteomes" id="UP000061569"/>
    </source>
</evidence>
<evidence type="ECO:0000256" key="4">
    <source>
        <dbReference type="ARBA" id="ARBA00023027"/>
    </source>
</evidence>
<dbReference type="Proteomes" id="UP000061569">
    <property type="component" value="Chromosome"/>
</dbReference>
<dbReference type="Pfam" id="PF21252">
    <property type="entry name" value="Glyco_hydro_109_C"/>
    <property type="match status" value="1"/>
</dbReference>
<evidence type="ECO:0000256" key="1">
    <source>
        <dbReference type="ARBA" id="ARBA00001911"/>
    </source>
</evidence>
<dbReference type="Gene3D" id="3.30.360.10">
    <property type="entry name" value="Dihydrodipicolinate Reductase, domain 2"/>
    <property type="match status" value="1"/>
</dbReference>
<dbReference type="GO" id="GO:0000166">
    <property type="term" value="F:nucleotide binding"/>
    <property type="evidence" value="ECO:0007669"/>
    <property type="project" value="InterPro"/>
</dbReference>
<dbReference type="GO" id="GO:0016798">
    <property type="term" value="F:hydrolase activity, acting on glycosyl bonds"/>
    <property type="evidence" value="ECO:0007669"/>
    <property type="project" value="UniProtKB-KW"/>
</dbReference>
<evidence type="ECO:0000256" key="5">
    <source>
        <dbReference type="ARBA" id="ARBA00023295"/>
    </source>
</evidence>
<dbReference type="InterPro" id="IPR006311">
    <property type="entry name" value="TAT_signal"/>
</dbReference>
<evidence type="ECO:0000313" key="6">
    <source>
        <dbReference type="EMBL" id="ALN59955.1"/>
    </source>
</evidence>
<dbReference type="SUPFAM" id="SSF55347">
    <property type="entry name" value="Glyceraldehyde-3-phosphate dehydrogenase-like, C-terminal domain"/>
    <property type="match status" value="1"/>
</dbReference>
<comment type="cofactor">
    <cofactor evidence="1">
        <name>NAD(+)</name>
        <dbReference type="ChEBI" id="CHEBI:57540"/>
    </cofactor>
</comment>
<dbReference type="KEGG" id="lez:GLE_4614"/>
<dbReference type="EMBL" id="CP013140">
    <property type="protein sequence ID" value="ALN59955.1"/>
    <property type="molecule type" value="Genomic_DNA"/>
</dbReference>
<evidence type="ECO:0000256" key="2">
    <source>
        <dbReference type="ARBA" id="ARBA00009329"/>
    </source>
</evidence>
<protein>
    <submittedName>
        <fullName evidence="6">Oxidoreductase family, NAD-binding Rossmann fold</fullName>
    </submittedName>
</protein>